<sequence>MKPKLIFLTAVTIIVFAGLLIIKNKNQSKTTVPATQTKEPQVASSPTIVDISAVFAIYTKGTFRIFTASKYHNLSDDVFIESANPNVVHVKKEGTTWGDFFKTLPMKLSAECLTTGTGQTFCSGEGGSLKFYINGQKVENFLEREINQNDKALITYGSEGDFEIKKQLEKADSIL</sequence>
<accession>A0A1F5G6T0</accession>
<organism evidence="2 3">
    <name type="scientific">Candidatus Curtissbacteria bacterium RIFCSPHIGHO2_01_FULL_40_12</name>
    <dbReference type="NCBI Taxonomy" id="1797710"/>
    <lineage>
        <taxon>Bacteria</taxon>
        <taxon>Candidatus Curtissiibacteriota</taxon>
    </lineage>
</organism>
<protein>
    <submittedName>
        <fullName evidence="2">Uncharacterized protein</fullName>
    </submittedName>
</protein>
<keyword evidence="1" id="KW-0812">Transmembrane</keyword>
<name>A0A1F5G6T0_9BACT</name>
<comment type="caution">
    <text evidence="2">The sequence shown here is derived from an EMBL/GenBank/DDBJ whole genome shotgun (WGS) entry which is preliminary data.</text>
</comment>
<keyword evidence="1" id="KW-0472">Membrane</keyword>
<reference evidence="2 3" key="1">
    <citation type="journal article" date="2016" name="Nat. Commun.">
        <title>Thousands of microbial genomes shed light on interconnected biogeochemical processes in an aquifer system.</title>
        <authorList>
            <person name="Anantharaman K."/>
            <person name="Brown C.T."/>
            <person name="Hug L.A."/>
            <person name="Sharon I."/>
            <person name="Castelle C.J."/>
            <person name="Probst A.J."/>
            <person name="Thomas B.C."/>
            <person name="Singh A."/>
            <person name="Wilkins M.J."/>
            <person name="Karaoz U."/>
            <person name="Brodie E.L."/>
            <person name="Williams K.H."/>
            <person name="Hubbard S.S."/>
            <person name="Banfield J.F."/>
        </authorList>
    </citation>
    <scope>NUCLEOTIDE SEQUENCE [LARGE SCALE GENOMIC DNA]</scope>
</reference>
<proteinExistence type="predicted"/>
<dbReference type="EMBL" id="MFAY01000057">
    <property type="protein sequence ID" value="OGD87534.1"/>
    <property type="molecule type" value="Genomic_DNA"/>
</dbReference>
<feature type="transmembrane region" description="Helical" evidence="1">
    <location>
        <begin position="6"/>
        <end position="22"/>
    </location>
</feature>
<keyword evidence="1" id="KW-1133">Transmembrane helix</keyword>
<evidence type="ECO:0000256" key="1">
    <source>
        <dbReference type="SAM" id="Phobius"/>
    </source>
</evidence>
<dbReference type="AlphaFoldDB" id="A0A1F5G6T0"/>
<dbReference type="Proteomes" id="UP000178577">
    <property type="component" value="Unassembled WGS sequence"/>
</dbReference>
<evidence type="ECO:0000313" key="3">
    <source>
        <dbReference type="Proteomes" id="UP000178577"/>
    </source>
</evidence>
<gene>
    <name evidence="2" type="ORF">A2693_02995</name>
</gene>
<evidence type="ECO:0000313" key="2">
    <source>
        <dbReference type="EMBL" id="OGD87534.1"/>
    </source>
</evidence>